<accession>K0YV61</accession>
<dbReference type="PANTHER" id="PTHR46173">
    <property type="entry name" value="CCA TRNA NUCLEOTIDYLTRANSFERASE 1, MITOCHONDRIAL"/>
    <property type="match status" value="1"/>
</dbReference>
<dbReference type="InterPro" id="IPR043519">
    <property type="entry name" value="NT_sf"/>
</dbReference>
<evidence type="ECO:0000256" key="4">
    <source>
        <dbReference type="ARBA" id="ARBA00022695"/>
    </source>
</evidence>
<keyword evidence="6" id="KW-0547">Nucleotide-binding</keyword>
<feature type="domain" description="HD/PDEase" evidence="8">
    <location>
        <begin position="295"/>
        <end position="456"/>
    </location>
</feature>
<dbReference type="GO" id="GO:0000049">
    <property type="term" value="F:tRNA binding"/>
    <property type="evidence" value="ECO:0007669"/>
    <property type="project" value="TreeGrafter"/>
</dbReference>
<dbReference type="Pfam" id="PF01743">
    <property type="entry name" value="PolyA_pol"/>
    <property type="match status" value="1"/>
</dbReference>
<sequence length="562" mass="62862">MAVSRQNVARLGVMSEKTTLSNQPNSRPHARVYADISARDIPSLMVNARNAFANLPSEILELGRVFEDAGEEIALVGGPVRDAFLGVDPHDFDLTTSARPDKTEELLAMWGDGVWDIGKEFGTIGGRRKNVVVEVTTYRTDSYEVGSRKPEVAFGDTLEGDLTRRDFTVNAMAMRLPSMTLVDPHNGLEDLAASRLRTPVTAEQSFDDDPLRIMRAARFSAQLGIDVDMDVMDAMEIMASRLEIVSAERICAELQRLIISHWPRRGLELMVHTGVAKIVLPELAALVETVDEHNRHKDVYEHTLTVLDQAIALETGPDGPVPGPDFILRFAALMHDVGKPDTRVFEKNGTVSFHHHEIVGAKMTRKRMRALKFDKATTQAVEKLVSLHLRFHGYGEVAWSDSAVRRYVTDAGDQLERLHRLTRADCTTRNRRKAMMLSSAYDDLENRIVALREQEELDAIRPDLDGDQIMEILGLRPSRAVKLARDYLMELRLENGPMGEEAAKAALLDWWSSEEIREIAAEYQAQQAHWESLVAQKRAKKAAAKAKRQSELADETVPTSAD</sequence>
<dbReference type="SMART" id="SM00471">
    <property type="entry name" value="HDc"/>
    <property type="match status" value="1"/>
</dbReference>
<organism evidence="9 10">
    <name type="scientific">Schaalia turicensis ACS-279-V-Col4</name>
    <dbReference type="NCBI Taxonomy" id="883077"/>
    <lineage>
        <taxon>Bacteria</taxon>
        <taxon>Bacillati</taxon>
        <taxon>Actinomycetota</taxon>
        <taxon>Actinomycetes</taxon>
        <taxon>Actinomycetales</taxon>
        <taxon>Actinomycetaceae</taxon>
        <taxon>Schaalia</taxon>
    </lineage>
</organism>
<dbReference type="InterPro" id="IPR014065">
    <property type="entry name" value="tRNA_adenylyltransferase"/>
</dbReference>
<dbReference type="GO" id="GO:0046872">
    <property type="term" value="F:metal ion binding"/>
    <property type="evidence" value="ECO:0007669"/>
    <property type="project" value="UniProtKB-KW"/>
</dbReference>
<dbReference type="HOGENOM" id="CLU_015961_6_1_11"/>
<dbReference type="Proteomes" id="UP000003994">
    <property type="component" value="Unassembled WGS sequence"/>
</dbReference>
<keyword evidence="5" id="KW-0479">Metal-binding</keyword>
<name>K0YV61_9ACTO</name>
<keyword evidence="4 9" id="KW-0548">Nucleotidyltransferase</keyword>
<evidence type="ECO:0000313" key="9">
    <source>
        <dbReference type="EMBL" id="EJZ87777.1"/>
    </source>
</evidence>
<dbReference type="eggNOG" id="COG0617">
    <property type="taxonomic scope" value="Bacteria"/>
</dbReference>
<dbReference type="SUPFAM" id="SSF81891">
    <property type="entry name" value="Poly A polymerase C-terminal region-like"/>
    <property type="match status" value="1"/>
</dbReference>
<dbReference type="PANTHER" id="PTHR46173:SF1">
    <property type="entry name" value="CCA TRNA NUCLEOTIDYLTRANSFERASE 1, MITOCHONDRIAL"/>
    <property type="match status" value="1"/>
</dbReference>
<dbReference type="SUPFAM" id="SSF81301">
    <property type="entry name" value="Nucleotidyltransferase"/>
    <property type="match status" value="1"/>
</dbReference>
<keyword evidence="7" id="KW-0460">Magnesium</keyword>
<evidence type="ECO:0000256" key="2">
    <source>
        <dbReference type="ARBA" id="ARBA00022679"/>
    </source>
</evidence>
<evidence type="ECO:0000256" key="1">
    <source>
        <dbReference type="ARBA" id="ARBA00001946"/>
    </source>
</evidence>
<comment type="cofactor">
    <cofactor evidence="1">
        <name>Mg(2+)</name>
        <dbReference type="ChEBI" id="CHEBI:18420"/>
    </cofactor>
</comment>
<dbReference type="InterPro" id="IPR002646">
    <property type="entry name" value="PolA_pol_head_dom"/>
</dbReference>
<gene>
    <name evidence="9" type="ORF">HMPREF9241_00405</name>
</gene>
<dbReference type="Pfam" id="PF12627">
    <property type="entry name" value="PolyA_pol_RNAbd"/>
    <property type="match status" value="1"/>
</dbReference>
<dbReference type="InterPro" id="IPR006675">
    <property type="entry name" value="HDIG_dom"/>
</dbReference>
<dbReference type="AlphaFoldDB" id="K0YV61"/>
<dbReference type="STRING" id="883077.HMPREF9241_00405"/>
<dbReference type="Gene3D" id="1.10.3090.10">
    <property type="entry name" value="cca-adding enzyme, domain 2"/>
    <property type="match status" value="1"/>
</dbReference>
<keyword evidence="3" id="KW-0819">tRNA processing</keyword>
<evidence type="ECO:0000259" key="8">
    <source>
        <dbReference type="SMART" id="SM00471"/>
    </source>
</evidence>
<dbReference type="CDD" id="cd00077">
    <property type="entry name" value="HDc"/>
    <property type="match status" value="1"/>
</dbReference>
<dbReference type="NCBIfam" id="TIGR02692">
    <property type="entry name" value="tRNA_CCA_actino"/>
    <property type="match status" value="1"/>
</dbReference>
<reference evidence="9 10" key="1">
    <citation type="submission" date="2012-07" db="EMBL/GenBank/DDBJ databases">
        <title>The Genome Sequence of Actinomyces turicensis ACS-279-V-COL4.</title>
        <authorList>
            <consortium name="The Broad Institute Genome Sequencing Platform"/>
            <person name="Earl A."/>
            <person name="Ward D."/>
            <person name="Feldgarden M."/>
            <person name="Gevers D."/>
            <person name="Saerens B."/>
            <person name="Vaneechoutte M."/>
            <person name="Walker B."/>
            <person name="Young S.K."/>
            <person name="Zeng Q."/>
            <person name="Gargeya S."/>
            <person name="Fitzgerald M."/>
            <person name="Haas B."/>
            <person name="Abouelleil A."/>
            <person name="Alvarado L."/>
            <person name="Arachchi H.M."/>
            <person name="Berlin A."/>
            <person name="Chapman S.B."/>
            <person name="Goldberg J."/>
            <person name="Griggs A."/>
            <person name="Gujja S."/>
            <person name="Hansen M."/>
            <person name="Howarth C."/>
            <person name="Imamovic A."/>
            <person name="Larimer J."/>
            <person name="McCowen C."/>
            <person name="Montmayeur A."/>
            <person name="Murphy C."/>
            <person name="Neiman D."/>
            <person name="Pearson M."/>
            <person name="Priest M."/>
            <person name="Roberts A."/>
            <person name="Saif S."/>
            <person name="Shea T."/>
            <person name="Sisk P."/>
            <person name="Sykes S."/>
            <person name="Wortman J."/>
            <person name="Nusbaum C."/>
            <person name="Birren B."/>
        </authorList>
    </citation>
    <scope>NUCLEOTIDE SEQUENCE [LARGE SCALE GENOMIC DNA]</scope>
    <source>
        <strain evidence="9 10">ACS-279-V-Col4</strain>
    </source>
</reference>
<dbReference type="Gene3D" id="3.30.460.10">
    <property type="entry name" value="Beta Polymerase, domain 2"/>
    <property type="match status" value="1"/>
</dbReference>
<dbReference type="GO" id="GO:0008033">
    <property type="term" value="P:tRNA processing"/>
    <property type="evidence" value="ECO:0007669"/>
    <property type="project" value="UniProtKB-KW"/>
</dbReference>
<evidence type="ECO:0000256" key="3">
    <source>
        <dbReference type="ARBA" id="ARBA00022694"/>
    </source>
</evidence>
<keyword evidence="10" id="KW-1185">Reference proteome</keyword>
<proteinExistence type="predicted"/>
<dbReference type="EMBL" id="AGWQ01000003">
    <property type="protein sequence ID" value="EJZ87777.1"/>
    <property type="molecule type" value="Genomic_DNA"/>
</dbReference>
<protein>
    <submittedName>
        <fullName evidence="9">tRNA adenylyltransferase</fullName>
    </submittedName>
</protein>
<dbReference type="InterPro" id="IPR050264">
    <property type="entry name" value="Bact_CCA-adding_enz_type3_sf"/>
</dbReference>
<evidence type="ECO:0000256" key="7">
    <source>
        <dbReference type="ARBA" id="ARBA00022842"/>
    </source>
</evidence>
<dbReference type="GO" id="GO:0000166">
    <property type="term" value="F:nucleotide binding"/>
    <property type="evidence" value="ECO:0007669"/>
    <property type="project" value="UniProtKB-KW"/>
</dbReference>
<dbReference type="InterPro" id="IPR006674">
    <property type="entry name" value="HD_domain"/>
</dbReference>
<evidence type="ECO:0000256" key="5">
    <source>
        <dbReference type="ARBA" id="ARBA00022723"/>
    </source>
</evidence>
<dbReference type="InterPro" id="IPR003607">
    <property type="entry name" value="HD/PDEase_dom"/>
</dbReference>
<evidence type="ECO:0000313" key="10">
    <source>
        <dbReference type="Proteomes" id="UP000003994"/>
    </source>
</evidence>
<dbReference type="Pfam" id="PF01966">
    <property type="entry name" value="HD"/>
    <property type="match status" value="1"/>
</dbReference>
<comment type="caution">
    <text evidence="9">The sequence shown here is derived from an EMBL/GenBank/DDBJ whole genome shotgun (WGS) entry which is preliminary data.</text>
</comment>
<dbReference type="PATRIC" id="fig|883077.3.peg.397"/>
<dbReference type="InterPro" id="IPR032828">
    <property type="entry name" value="PolyA_RNA-bd"/>
</dbReference>
<dbReference type="GO" id="GO:0016779">
    <property type="term" value="F:nucleotidyltransferase activity"/>
    <property type="evidence" value="ECO:0007669"/>
    <property type="project" value="UniProtKB-KW"/>
</dbReference>
<evidence type="ECO:0000256" key="6">
    <source>
        <dbReference type="ARBA" id="ARBA00022741"/>
    </source>
</evidence>
<keyword evidence="2 9" id="KW-0808">Transferase</keyword>
<dbReference type="CDD" id="cd05398">
    <property type="entry name" value="NT_ClassII-CCAase"/>
    <property type="match status" value="1"/>
</dbReference>
<dbReference type="NCBIfam" id="TIGR00277">
    <property type="entry name" value="HDIG"/>
    <property type="match status" value="1"/>
</dbReference>